<reference evidence="1 2" key="1">
    <citation type="submission" date="2016-09" db="EMBL/GenBank/DDBJ databases">
        <title>The complete genome sequences of Rhizobium gallicum, symbiovars gallicum and phaseoli, symbionts associated to common bean (Phaseolus vulgaris).</title>
        <authorList>
            <person name="Bustos P."/>
            <person name="Santamaria R.I."/>
            <person name="Perez-Carrascal O.M."/>
            <person name="Juarez S."/>
            <person name="Lozano L."/>
            <person name="Martinez-Flores I."/>
            <person name="Martinez-Romero E."/>
            <person name="Cevallos M."/>
            <person name="Romero D."/>
            <person name="Davila G."/>
            <person name="Gonzalez V."/>
        </authorList>
    </citation>
    <scope>NUCLEOTIDE SEQUENCE [LARGE SCALE GENOMIC DNA]</scope>
    <source>
        <strain evidence="1 2">IE4872</strain>
        <plasmid evidence="2">prgalie4872c</plasmid>
    </source>
</reference>
<name>A0A1L5NR65_9HYPH</name>
<accession>A0A1L5NR65</accession>
<evidence type="ECO:0000313" key="2">
    <source>
        <dbReference type="Proteomes" id="UP000184749"/>
    </source>
</evidence>
<keyword evidence="1" id="KW-0614">Plasmid</keyword>
<dbReference type="EMBL" id="CP017104">
    <property type="protein sequence ID" value="APO70339.1"/>
    <property type="molecule type" value="Genomic_DNA"/>
</dbReference>
<organism evidence="1 2">
    <name type="scientific">Rhizobium gallicum</name>
    <dbReference type="NCBI Taxonomy" id="56730"/>
    <lineage>
        <taxon>Bacteria</taxon>
        <taxon>Pseudomonadati</taxon>
        <taxon>Pseudomonadota</taxon>
        <taxon>Alphaproteobacteria</taxon>
        <taxon>Hyphomicrobiales</taxon>
        <taxon>Rhizobiaceae</taxon>
        <taxon>Rhizobium/Agrobacterium group</taxon>
        <taxon>Rhizobium</taxon>
    </lineage>
</organism>
<dbReference type="Proteomes" id="UP000184749">
    <property type="component" value="Plasmid pRgalIE4872c"/>
</dbReference>
<gene>
    <name evidence="1" type="ORF">IE4872_PC00313</name>
</gene>
<protein>
    <submittedName>
        <fullName evidence="1">Uncharacterized protein</fullName>
    </submittedName>
</protein>
<sequence length="51" mass="5692">MFDRIFTAVVGEGPQPERIMIDATHLKAHRTAAILLKKEMFPVVSGEPRAD</sequence>
<dbReference type="AlphaFoldDB" id="A0A1L5NR65"/>
<geneLocation type="plasmid" evidence="2">
    <name>prgalie4872c</name>
</geneLocation>
<proteinExistence type="predicted"/>
<evidence type="ECO:0000313" key="1">
    <source>
        <dbReference type="EMBL" id="APO70339.1"/>
    </source>
</evidence>